<evidence type="ECO:0000313" key="13">
    <source>
        <dbReference type="EMBL" id="KZZ87712.1"/>
    </source>
</evidence>
<keyword evidence="3 8" id="KW-0378">Hydrolase</keyword>
<dbReference type="SUPFAM" id="SSF52540">
    <property type="entry name" value="P-loop containing nucleoside triphosphate hydrolases"/>
    <property type="match status" value="1"/>
</dbReference>
<keyword evidence="14" id="KW-1185">Reference proteome</keyword>
<keyword evidence="2 8" id="KW-0547">Nucleotide-binding</keyword>
<dbReference type="OrthoDB" id="196131at2759"/>
<comment type="caution">
    <text evidence="13">The sequence shown here is derived from an EMBL/GenBank/DDBJ whole genome shotgun (WGS) entry which is preliminary data.</text>
</comment>
<dbReference type="InterPro" id="IPR014014">
    <property type="entry name" value="RNA_helicase_DEAD_Q_motif"/>
</dbReference>
<dbReference type="InterPro" id="IPR027417">
    <property type="entry name" value="P-loop_NTPase"/>
</dbReference>
<dbReference type="AlphaFoldDB" id="A0A162IE14"/>
<dbReference type="SMART" id="SM00487">
    <property type="entry name" value="DEXDc"/>
    <property type="match status" value="1"/>
</dbReference>
<evidence type="ECO:0000256" key="5">
    <source>
        <dbReference type="ARBA" id="ARBA00022840"/>
    </source>
</evidence>
<keyword evidence="5 8" id="KW-0067">ATP-binding</keyword>
<dbReference type="CDD" id="cd18787">
    <property type="entry name" value="SF2_C_DEAD"/>
    <property type="match status" value="1"/>
</dbReference>
<accession>A0A162IE14</accession>
<feature type="domain" description="Helicase ATP-binding" evidence="10">
    <location>
        <begin position="170"/>
        <end position="367"/>
    </location>
</feature>
<feature type="domain" description="DEAD-box RNA helicase Q" evidence="12">
    <location>
        <begin position="139"/>
        <end position="167"/>
    </location>
</feature>
<dbReference type="VEuPathDB" id="FungiDB:AAP_05416"/>
<evidence type="ECO:0000256" key="6">
    <source>
        <dbReference type="ARBA" id="ARBA00047984"/>
    </source>
</evidence>
<evidence type="ECO:0000259" key="12">
    <source>
        <dbReference type="PROSITE" id="PS51195"/>
    </source>
</evidence>
<dbReference type="InterPro" id="IPR001650">
    <property type="entry name" value="Helicase_C-like"/>
</dbReference>
<feature type="compositionally biased region" description="Acidic residues" evidence="9">
    <location>
        <begin position="555"/>
        <end position="564"/>
    </location>
</feature>
<dbReference type="EMBL" id="AZGZ01000031">
    <property type="protein sequence ID" value="KZZ87712.1"/>
    <property type="molecule type" value="Genomic_DNA"/>
</dbReference>
<evidence type="ECO:0000256" key="7">
    <source>
        <dbReference type="PROSITE-ProRule" id="PRU00552"/>
    </source>
</evidence>
<dbReference type="PROSITE" id="PS51195">
    <property type="entry name" value="Q_MOTIF"/>
    <property type="match status" value="1"/>
</dbReference>
<protein>
    <recommendedName>
        <fullName evidence="1">RNA helicase</fullName>
        <ecNumber evidence="1">3.6.4.13</ecNumber>
    </recommendedName>
</protein>
<keyword evidence="4 8" id="KW-0347">Helicase</keyword>
<dbReference type="Pfam" id="PF00270">
    <property type="entry name" value="DEAD"/>
    <property type="match status" value="1"/>
</dbReference>
<sequence length="615" mass="66815">MADITDKMEALDVNDHSGTIQVVPPVNNMNAEAAARAREHGWAEPQQYDYQKYQAPINPPHGGGGAAAAAAAGGADGVVSSDPAVSGAATENGDEFLSGLAVLRSMSGRRSMAIAGTCFEKLREIKVTAETTEQPDPITSFEHAGLHPVMLENIKLCCYTVPTPIQAYSIPAVLTNHDLIAVAQTGSGKTAAFLIPILSKLMGKAKKLAAPRPNLANGFDETVDAVRAEPLVLIVAPTRELSTQIFDEARRLCYRSMLRPCVVYGGAPVREQRIELQKGCDVLIGTPGRLLDFMQKPHILSLRRVRYTVIDEADEMLQPDWEEEFTKLMSGGDLNEDADHNYLMFSATFNKQCRNLARKFLAADHVRIRIGRAGSAHLNVTQKIVYAEEHMKKQCLYDLLLAMPPARTLVFVNTKQQADFLDDYLFNMGLPSTSIHSDRTQREREDALRAFRTAKCPIMVATGVSARGLDIKNVMHVINFDLPTMAHGGTDEYIHRIGRTARIGNLGMATSFYNHDRNSDIAPELVKILLECNQEVPEFLENDKPVDGKLIFHDDTDDEDENGDANDGTPAVDDSWGAPSGGADDAWGAPAASAPAAGGDGWGEPAASAPIADAW</sequence>
<evidence type="ECO:0000256" key="1">
    <source>
        <dbReference type="ARBA" id="ARBA00012552"/>
    </source>
</evidence>
<reference evidence="13 14" key="1">
    <citation type="journal article" date="2016" name="Genome Biol. Evol.">
        <title>Divergent and convergent evolution of fungal pathogenicity.</title>
        <authorList>
            <person name="Shang Y."/>
            <person name="Xiao G."/>
            <person name="Zheng P."/>
            <person name="Cen K."/>
            <person name="Zhan S."/>
            <person name="Wang C."/>
        </authorList>
    </citation>
    <scope>NUCLEOTIDE SEQUENCE [LARGE SCALE GENOMIC DNA]</scope>
    <source>
        <strain evidence="13 14">ARSEF 7405</strain>
    </source>
</reference>
<dbReference type="Pfam" id="PF00271">
    <property type="entry name" value="Helicase_C"/>
    <property type="match status" value="1"/>
</dbReference>
<name>A0A162IE14_9EURO</name>
<evidence type="ECO:0000256" key="4">
    <source>
        <dbReference type="ARBA" id="ARBA00022806"/>
    </source>
</evidence>
<dbReference type="EC" id="3.6.4.13" evidence="1"/>
<evidence type="ECO:0000256" key="2">
    <source>
        <dbReference type="ARBA" id="ARBA00022741"/>
    </source>
</evidence>
<evidence type="ECO:0000259" key="10">
    <source>
        <dbReference type="PROSITE" id="PS51192"/>
    </source>
</evidence>
<dbReference type="Proteomes" id="UP000242877">
    <property type="component" value="Unassembled WGS sequence"/>
</dbReference>
<comment type="catalytic activity">
    <reaction evidence="6">
        <text>ATP + H2O = ADP + phosphate + H(+)</text>
        <dbReference type="Rhea" id="RHEA:13065"/>
        <dbReference type="ChEBI" id="CHEBI:15377"/>
        <dbReference type="ChEBI" id="CHEBI:15378"/>
        <dbReference type="ChEBI" id="CHEBI:30616"/>
        <dbReference type="ChEBI" id="CHEBI:43474"/>
        <dbReference type="ChEBI" id="CHEBI:456216"/>
        <dbReference type="EC" id="3.6.4.13"/>
    </reaction>
</comment>
<evidence type="ECO:0000256" key="9">
    <source>
        <dbReference type="SAM" id="MobiDB-lite"/>
    </source>
</evidence>
<gene>
    <name evidence="13" type="ORF">AAP_05416</name>
</gene>
<dbReference type="PROSITE" id="PS51194">
    <property type="entry name" value="HELICASE_CTER"/>
    <property type="match status" value="1"/>
</dbReference>
<comment type="similarity">
    <text evidence="8">Belongs to the DEAD box helicase family.</text>
</comment>
<dbReference type="InterPro" id="IPR014001">
    <property type="entry name" value="Helicase_ATP-bd"/>
</dbReference>
<proteinExistence type="inferred from homology"/>
<dbReference type="Gene3D" id="3.40.50.300">
    <property type="entry name" value="P-loop containing nucleotide triphosphate hydrolases"/>
    <property type="match status" value="2"/>
</dbReference>
<dbReference type="PROSITE" id="PS00039">
    <property type="entry name" value="DEAD_ATP_HELICASE"/>
    <property type="match status" value="1"/>
</dbReference>
<evidence type="ECO:0000313" key="14">
    <source>
        <dbReference type="Proteomes" id="UP000242877"/>
    </source>
</evidence>
<evidence type="ECO:0000256" key="8">
    <source>
        <dbReference type="RuleBase" id="RU000492"/>
    </source>
</evidence>
<evidence type="ECO:0000259" key="11">
    <source>
        <dbReference type="PROSITE" id="PS51194"/>
    </source>
</evidence>
<feature type="domain" description="Helicase C-terminal" evidence="11">
    <location>
        <begin position="395"/>
        <end position="544"/>
    </location>
</feature>
<dbReference type="InterPro" id="IPR011545">
    <property type="entry name" value="DEAD/DEAH_box_helicase_dom"/>
</dbReference>
<dbReference type="PROSITE" id="PS51192">
    <property type="entry name" value="HELICASE_ATP_BIND_1"/>
    <property type="match status" value="1"/>
</dbReference>
<dbReference type="GO" id="GO:0003724">
    <property type="term" value="F:RNA helicase activity"/>
    <property type="evidence" value="ECO:0007669"/>
    <property type="project" value="UniProtKB-EC"/>
</dbReference>
<dbReference type="SMART" id="SM00490">
    <property type="entry name" value="HELICc"/>
    <property type="match status" value="1"/>
</dbReference>
<dbReference type="FunFam" id="3.40.50.300:FF:000008">
    <property type="entry name" value="ATP-dependent RNA helicase RhlB"/>
    <property type="match status" value="1"/>
</dbReference>
<feature type="compositionally biased region" description="Low complexity" evidence="9">
    <location>
        <begin position="565"/>
        <end position="597"/>
    </location>
</feature>
<feature type="short sequence motif" description="Q motif" evidence="7">
    <location>
        <begin position="139"/>
        <end position="167"/>
    </location>
</feature>
<dbReference type="GO" id="GO:0016787">
    <property type="term" value="F:hydrolase activity"/>
    <property type="evidence" value="ECO:0007669"/>
    <property type="project" value="UniProtKB-KW"/>
</dbReference>
<dbReference type="PANTHER" id="PTHR47958">
    <property type="entry name" value="ATP-DEPENDENT RNA HELICASE DBP3"/>
    <property type="match status" value="1"/>
</dbReference>
<dbReference type="GO" id="GO:0003676">
    <property type="term" value="F:nucleic acid binding"/>
    <property type="evidence" value="ECO:0007669"/>
    <property type="project" value="InterPro"/>
</dbReference>
<evidence type="ECO:0000256" key="3">
    <source>
        <dbReference type="ARBA" id="ARBA00022801"/>
    </source>
</evidence>
<dbReference type="InterPro" id="IPR000629">
    <property type="entry name" value="RNA-helicase_DEAD-box_CS"/>
</dbReference>
<dbReference type="GO" id="GO:0005524">
    <property type="term" value="F:ATP binding"/>
    <property type="evidence" value="ECO:0007669"/>
    <property type="project" value="UniProtKB-KW"/>
</dbReference>
<feature type="region of interest" description="Disordered" evidence="9">
    <location>
        <begin position="550"/>
        <end position="615"/>
    </location>
</feature>
<organism evidence="13 14">
    <name type="scientific">Ascosphaera apis ARSEF 7405</name>
    <dbReference type="NCBI Taxonomy" id="392613"/>
    <lineage>
        <taxon>Eukaryota</taxon>
        <taxon>Fungi</taxon>
        <taxon>Dikarya</taxon>
        <taxon>Ascomycota</taxon>
        <taxon>Pezizomycotina</taxon>
        <taxon>Eurotiomycetes</taxon>
        <taxon>Eurotiomycetidae</taxon>
        <taxon>Onygenales</taxon>
        <taxon>Ascosphaeraceae</taxon>
        <taxon>Ascosphaera</taxon>
    </lineage>
</organism>